<organism evidence="2 3">
    <name type="scientific">Tautonia plasticadhaerens</name>
    <dbReference type="NCBI Taxonomy" id="2527974"/>
    <lineage>
        <taxon>Bacteria</taxon>
        <taxon>Pseudomonadati</taxon>
        <taxon>Planctomycetota</taxon>
        <taxon>Planctomycetia</taxon>
        <taxon>Isosphaerales</taxon>
        <taxon>Isosphaeraceae</taxon>
        <taxon>Tautonia</taxon>
    </lineage>
</organism>
<protein>
    <submittedName>
        <fullName evidence="2">Uncharacterized protein</fullName>
    </submittedName>
</protein>
<evidence type="ECO:0000313" key="3">
    <source>
        <dbReference type="Proteomes" id="UP000317835"/>
    </source>
</evidence>
<dbReference type="InterPro" id="IPR029063">
    <property type="entry name" value="SAM-dependent_MTases_sf"/>
</dbReference>
<evidence type="ECO:0000256" key="1">
    <source>
        <dbReference type="SAM" id="MobiDB-lite"/>
    </source>
</evidence>
<name>A0A518H6E3_9BACT</name>
<feature type="region of interest" description="Disordered" evidence="1">
    <location>
        <begin position="93"/>
        <end position="123"/>
    </location>
</feature>
<dbReference type="Gene3D" id="3.40.50.150">
    <property type="entry name" value="Vaccinia Virus protein VP39"/>
    <property type="match status" value="1"/>
</dbReference>
<sequence length="123" mass="13605">MATVTGIRGSAFLIAAFRVGEGKSAEPLYYDDVARMYLGRDVLIRAEEVARPSPFVEEMVRLRTRHFDDALASVVSQGYRQILVLDSAWTPARSVSGGRASGPLRYTTRRPSVPSRKSVYKPA</sequence>
<dbReference type="KEGG" id="tpla:ElP_43330"/>
<evidence type="ECO:0000313" key="2">
    <source>
        <dbReference type="EMBL" id="QDV36409.1"/>
    </source>
</evidence>
<dbReference type="SUPFAM" id="SSF53335">
    <property type="entry name" value="S-adenosyl-L-methionine-dependent methyltransferases"/>
    <property type="match status" value="1"/>
</dbReference>
<dbReference type="OrthoDB" id="9800233at2"/>
<reference evidence="2 3" key="1">
    <citation type="submission" date="2019-02" db="EMBL/GenBank/DDBJ databases">
        <title>Deep-cultivation of Planctomycetes and their phenomic and genomic characterization uncovers novel biology.</title>
        <authorList>
            <person name="Wiegand S."/>
            <person name="Jogler M."/>
            <person name="Boedeker C."/>
            <person name="Pinto D."/>
            <person name="Vollmers J."/>
            <person name="Rivas-Marin E."/>
            <person name="Kohn T."/>
            <person name="Peeters S.H."/>
            <person name="Heuer A."/>
            <person name="Rast P."/>
            <person name="Oberbeckmann S."/>
            <person name="Bunk B."/>
            <person name="Jeske O."/>
            <person name="Meyerdierks A."/>
            <person name="Storesund J.E."/>
            <person name="Kallscheuer N."/>
            <person name="Luecker S."/>
            <person name="Lage O.M."/>
            <person name="Pohl T."/>
            <person name="Merkel B.J."/>
            <person name="Hornburger P."/>
            <person name="Mueller R.-W."/>
            <person name="Bruemmer F."/>
            <person name="Labrenz M."/>
            <person name="Spormann A.M."/>
            <person name="Op den Camp H."/>
            <person name="Overmann J."/>
            <person name="Amann R."/>
            <person name="Jetten M.S.M."/>
            <person name="Mascher T."/>
            <person name="Medema M.H."/>
            <person name="Devos D.P."/>
            <person name="Kaster A.-K."/>
            <person name="Ovreas L."/>
            <person name="Rohde M."/>
            <person name="Galperin M.Y."/>
            <person name="Jogler C."/>
        </authorList>
    </citation>
    <scope>NUCLEOTIDE SEQUENCE [LARGE SCALE GENOMIC DNA]</scope>
    <source>
        <strain evidence="2 3">ElP</strain>
    </source>
</reference>
<dbReference type="RefSeq" id="WP_145272656.1">
    <property type="nucleotide sequence ID" value="NZ_CP036426.1"/>
</dbReference>
<dbReference type="Proteomes" id="UP000317835">
    <property type="component" value="Chromosome"/>
</dbReference>
<gene>
    <name evidence="2" type="ORF">ElP_43330</name>
</gene>
<keyword evidence="3" id="KW-1185">Reference proteome</keyword>
<proteinExistence type="predicted"/>
<dbReference type="EMBL" id="CP036426">
    <property type="protein sequence ID" value="QDV36409.1"/>
    <property type="molecule type" value="Genomic_DNA"/>
</dbReference>
<dbReference type="AlphaFoldDB" id="A0A518H6E3"/>
<accession>A0A518H6E3</accession>